<dbReference type="InParanoid" id="D8RSP5"/>
<evidence type="ECO:0000259" key="1">
    <source>
        <dbReference type="PROSITE" id="PS50846"/>
    </source>
</evidence>
<dbReference type="InterPro" id="IPR044526">
    <property type="entry name" value="NAKR1-3"/>
</dbReference>
<accession>D8RSP5</accession>
<evidence type="ECO:0000313" key="2">
    <source>
        <dbReference type="EMBL" id="EFJ25108.1"/>
    </source>
</evidence>
<dbReference type="EMBL" id="GL377588">
    <property type="protein sequence ID" value="EFJ25108.1"/>
    <property type="molecule type" value="Genomic_DNA"/>
</dbReference>
<dbReference type="PANTHER" id="PTHR46119">
    <property type="entry name" value="OS08G0405700 PROTEIN"/>
    <property type="match status" value="1"/>
</dbReference>
<dbReference type="GO" id="GO:0046872">
    <property type="term" value="F:metal ion binding"/>
    <property type="evidence" value="ECO:0007669"/>
    <property type="project" value="InterPro"/>
</dbReference>
<organism evidence="3">
    <name type="scientific">Selaginella moellendorffii</name>
    <name type="common">Spikemoss</name>
    <dbReference type="NCBI Taxonomy" id="88036"/>
    <lineage>
        <taxon>Eukaryota</taxon>
        <taxon>Viridiplantae</taxon>
        <taxon>Streptophyta</taxon>
        <taxon>Embryophyta</taxon>
        <taxon>Tracheophyta</taxon>
        <taxon>Lycopodiopsida</taxon>
        <taxon>Selaginellales</taxon>
        <taxon>Selaginellaceae</taxon>
        <taxon>Selaginella</taxon>
    </lineage>
</organism>
<proteinExistence type="predicted"/>
<dbReference type="Pfam" id="PF00403">
    <property type="entry name" value="HMA"/>
    <property type="match status" value="1"/>
</dbReference>
<dbReference type="InterPro" id="IPR036163">
    <property type="entry name" value="HMA_dom_sf"/>
</dbReference>
<dbReference type="STRING" id="88036.D8RSP5"/>
<dbReference type="PROSITE" id="PS50846">
    <property type="entry name" value="HMA_2"/>
    <property type="match status" value="1"/>
</dbReference>
<protein>
    <recommendedName>
        <fullName evidence="1">HMA domain-containing protein</fullName>
    </recommendedName>
</protein>
<dbReference type="CDD" id="cd00371">
    <property type="entry name" value="HMA"/>
    <property type="match status" value="1"/>
</dbReference>
<evidence type="ECO:0000313" key="3">
    <source>
        <dbReference type="Proteomes" id="UP000001514"/>
    </source>
</evidence>
<dbReference type="Gramene" id="EFJ25108">
    <property type="protein sequence ID" value="EFJ25108"/>
    <property type="gene ID" value="SELMODRAFT_414420"/>
</dbReference>
<feature type="domain" description="HMA" evidence="1">
    <location>
        <begin position="138"/>
        <end position="201"/>
    </location>
</feature>
<dbReference type="Proteomes" id="UP000001514">
    <property type="component" value="Unassembled WGS sequence"/>
</dbReference>
<dbReference type="HOGENOM" id="CLU_1181892_0_0_1"/>
<gene>
    <name evidence="2" type="ORF">SELMODRAFT_414420</name>
</gene>
<dbReference type="InterPro" id="IPR006121">
    <property type="entry name" value="HMA_dom"/>
</dbReference>
<name>D8RSP5_SELML</name>
<sequence length="235" mass="26971">MEEDDEDRLALIPPPSDEQLRYIGRLMQCKRYHVSKLADQVLLHTFFLKVWCELNDKLGHEQDKYLKVRTPDRLQACLRVAAKLLQVVDLLNSCSVRSSACVTGFDLVSVSSTLRCGNCLVPYKDKFHDAFSGGTKMSQIVSLRVNLDCSACRRRMHKLLSTMRGVEMVEIDVPEHRVIVRGEITENEVLRAARKLKNNVTTWEPPVEQEEKLKRPPLVDRHLTGPSQVLRFTRC</sequence>
<dbReference type="Gene3D" id="3.30.70.100">
    <property type="match status" value="1"/>
</dbReference>
<keyword evidence="3" id="KW-1185">Reference proteome</keyword>
<reference evidence="2 3" key="1">
    <citation type="journal article" date="2011" name="Science">
        <title>The Selaginella genome identifies genetic changes associated with the evolution of vascular plants.</title>
        <authorList>
            <person name="Banks J.A."/>
            <person name="Nishiyama T."/>
            <person name="Hasebe M."/>
            <person name="Bowman J.L."/>
            <person name="Gribskov M."/>
            <person name="dePamphilis C."/>
            <person name="Albert V.A."/>
            <person name="Aono N."/>
            <person name="Aoyama T."/>
            <person name="Ambrose B.A."/>
            <person name="Ashton N.W."/>
            <person name="Axtell M.J."/>
            <person name="Barker E."/>
            <person name="Barker M.S."/>
            <person name="Bennetzen J.L."/>
            <person name="Bonawitz N.D."/>
            <person name="Chapple C."/>
            <person name="Cheng C."/>
            <person name="Correa L.G."/>
            <person name="Dacre M."/>
            <person name="DeBarry J."/>
            <person name="Dreyer I."/>
            <person name="Elias M."/>
            <person name="Engstrom E.M."/>
            <person name="Estelle M."/>
            <person name="Feng L."/>
            <person name="Finet C."/>
            <person name="Floyd S.K."/>
            <person name="Frommer W.B."/>
            <person name="Fujita T."/>
            <person name="Gramzow L."/>
            <person name="Gutensohn M."/>
            <person name="Harholt J."/>
            <person name="Hattori M."/>
            <person name="Heyl A."/>
            <person name="Hirai T."/>
            <person name="Hiwatashi Y."/>
            <person name="Ishikawa M."/>
            <person name="Iwata M."/>
            <person name="Karol K.G."/>
            <person name="Koehler B."/>
            <person name="Kolukisaoglu U."/>
            <person name="Kubo M."/>
            <person name="Kurata T."/>
            <person name="Lalonde S."/>
            <person name="Li K."/>
            <person name="Li Y."/>
            <person name="Litt A."/>
            <person name="Lyons E."/>
            <person name="Manning G."/>
            <person name="Maruyama T."/>
            <person name="Michael T.P."/>
            <person name="Mikami K."/>
            <person name="Miyazaki S."/>
            <person name="Morinaga S."/>
            <person name="Murata T."/>
            <person name="Mueller-Roeber B."/>
            <person name="Nelson D.R."/>
            <person name="Obara M."/>
            <person name="Oguri Y."/>
            <person name="Olmstead R.G."/>
            <person name="Onodera N."/>
            <person name="Petersen B.L."/>
            <person name="Pils B."/>
            <person name="Prigge M."/>
            <person name="Rensing S.A."/>
            <person name="Riano-Pachon D.M."/>
            <person name="Roberts A.W."/>
            <person name="Sato Y."/>
            <person name="Scheller H.V."/>
            <person name="Schulz B."/>
            <person name="Schulz C."/>
            <person name="Shakirov E.V."/>
            <person name="Shibagaki N."/>
            <person name="Shinohara N."/>
            <person name="Shippen D.E."/>
            <person name="Soerensen I."/>
            <person name="Sotooka R."/>
            <person name="Sugimoto N."/>
            <person name="Sugita M."/>
            <person name="Sumikawa N."/>
            <person name="Tanurdzic M."/>
            <person name="Theissen G."/>
            <person name="Ulvskov P."/>
            <person name="Wakazuki S."/>
            <person name="Weng J.K."/>
            <person name="Willats W.W."/>
            <person name="Wipf D."/>
            <person name="Wolf P.G."/>
            <person name="Yang L."/>
            <person name="Zimmer A.D."/>
            <person name="Zhu Q."/>
            <person name="Mitros T."/>
            <person name="Hellsten U."/>
            <person name="Loque D."/>
            <person name="Otillar R."/>
            <person name="Salamov A."/>
            <person name="Schmutz J."/>
            <person name="Shapiro H."/>
            <person name="Lindquist E."/>
            <person name="Lucas S."/>
            <person name="Rokhsar D."/>
            <person name="Grigoriev I.V."/>
        </authorList>
    </citation>
    <scope>NUCLEOTIDE SEQUENCE [LARGE SCALE GENOMIC DNA]</scope>
</reference>
<dbReference type="KEGG" id="smo:SELMODRAFT_414420"/>
<dbReference type="SUPFAM" id="SSF55008">
    <property type="entry name" value="HMA, heavy metal-associated domain"/>
    <property type="match status" value="1"/>
</dbReference>
<dbReference type="PANTHER" id="PTHR46119:SF9">
    <property type="entry name" value="OS05G0534500 PROTEIN"/>
    <property type="match status" value="1"/>
</dbReference>
<dbReference type="AlphaFoldDB" id="D8RSP5"/>